<keyword evidence="3 5" id="KW-1133">Transmembrane helix</keyword>
<dbReference type="GO" id="GO:0033617">
    <property type="term" value="P:mitochondrial respiratory chain complex IV assembly"/>
    <property type="evidence" value="ECO:0007669"/>
    <property type="project" value="TreeGrafter"/>
</dbReference>
<evidence type="ECO:0000313" key="7">
    <source>
        <dbReference type="EMBL" id="PRQ42275.1"/>
    </source>
</evidence>
<keyword evidence="2 5" id="KW-0812">Transmembrane</keyword>
<evidence type="ECO:0000256" key="4">
    <source>
        <dbReference type="ARBA" id="ARBA00023136"/>
    </source>
</evidence>
<dbReference type="Proteomes" id="UP000238479">
    <property type="component" value="Chromosome 3"/>
</dbReference>
<evidence type="ECO:0000313" key="8">
    <source>
        <dbReference type="Proteomes" id="UP000238479"/>
    </source>
</evidence>
<proteinExistence type="predicted"/>
<dbReference type="InterPro" id="IPR007667">
    <property type="entry name" value="Hypoxia_induced_domain"/>
</dbReference>
<dbReference type="OMA" id="PQAHSHK"/>
<gene>
    <name evidence="7" type="ORF">RchiOBHm_Chr3g0455841</name>
</gene>
<dbReference type="STRING" id="74649.A0A2P6R767"/>
<evidence type="ECO:0000256" key="1">
    <source>
        <dbReference type="ARBA" id="ARBA00004173"/>
    </source>
</evidence>
<dbReference type="PANTHER" id="PTHR28018:SF2">
    <property type="entry name" value="F18C1.18 PROTEIN-RELATED"/>
    <property type="match status" value="1"/>
</dbReference>
<evidence type="ECO:0000256" key="5">
    <source>
        <dbReference type="SAM" id="Phobius"/>
    </source>
</evidence>
<keyword evidence="8" id="KW-1185">Reference proteome</keyword>
<dbReference type="PROSITE" id="PS51503">
    <property type="entry name" value="HIG1"/>
    <property type="match status" value="1"/>
</dbReference>
<dbReference type="Gramene" id="PRQ42275">
    <property type="protein sequence ID" value="PRQ42275"/>
    <property type="gene ID" value="RchiOBHm_Chr3g0455841"/>
</dbReference>
<feature type="transmembrane region" description="Helical" evidence="5">
    <location>
        <begin position="54"/>
        <end position="73"/>
    </location>
</feature>
<dbReference type="OrthoDB" id="1915122at2759"/>
<evidence type="ECO:0000259" key="6">
    <source>
        <dbReference type="PROSITE" id="PS51503"/>
    </source>
</evidence>
<feature type="domain" description="HIG1" evidence="6">
    <location>
        <begin position="1"/>
        <end position="82"/>
    </location>
</feature>
<evidence type="ECO:0000256" key="2">
    <source>
        <dbReference type="ARBA" id="ARBA00022692"/>
    </source>
</evidence>
<dbReference type="GO" id="GO:0005739">
    <property type="term" value="C:mitochondrion"/>
    <property type="evidence" value="ECO:0007669"/>
    <property type="project" value="UniProtKB-SubCell"/>
</dbReference>
<reference evidence="7 8" key="1">
    <citation type="journal article" date="2018" name="Nat. Genet.">
        <title>The Rosa genome provides new insights in the design of modern roses.</title>
        <authorList>
            <person name="Bendahmane M."/>
        </authorList>
    </citation>
    <scope>NUCLEOTIDE SEQUENCE [LARGE SCALE GENOMIC DNA]</scope>
    <source>
        <strain evidence="8">cv. Old Blush</strain>
    </source>
</reference>
<accession>A0A2P6R767</accession>
<sequence length="97" mass="10981">MSEPKTKIESLREWALQHKLRAVGAVWLTGIASSVAYNWSSPKKLQVKMIHARMNAQAITLAALFGSAVVEYYDHKTGKKADKYAKYVHIENFQSKD</sequence>
<evidence type="ECO:0000256" key="3">
    <source>
        <dbReference type="ARBA" id="ARBA00022989"/>
    </source>
</evidence>
<protein>
    <submittedName>
        <fullName evidence="7">Putative hypoxia induced protein</fullName>
    </submittedName>
</protein>
<dbReference type="PANTHER" id="PTHR28018">
    <property type="entry name" value="RESPIRATORY SUPERCOMPLEX FACTOR 2, MITOCHONDRIAL"/>
    <property type="match status" value="1"/>
</dbReference>
<feature type="transmembrane region" description="Helical" evidence="5">
    <location>
        <begin position="20"/>
        <end position="39"/>
    </location>
</feature>
<dbReference type="AlphaFoldDB" id="A0A2P6R767"/>
<dbReference type="Pfam" id="PF04588">
    <property type="entry name" value="HIG_1_N"/>
    <property type="match status" value="1"/>
</dbReference>
<name>A0A2P6R767_ROSCH</name>
<keyword evidence="4 5" id="KW-0472">Membrane</keyword>
<comment type="caution">
    <text evidence="7">The sequence shown here is derived from an EMBL/GenBank/DDBJ whole genome shotgun (WGS) entry which is preliminary data.</text>
</comment>
<dbReference type="EMBL" id="PDCK01000041">
    <property type="protein sequence ID" value="PRQ42275.1"/>
    <property type="molecule type" value="Genomic_DNA"/>
</dbReference>
<dbReference type="Gene3D" id="6.10.140.1320">
    <property type="match status" value="1"/>
</dbReference>
<comment type="subcellular location">
    <subcellularLocation>
        <location evidence="1">Mitochondrion</location>
    </subcellularLocation>
</comment>
<organism evidence="7 8">
    <name type="scientific">Rosa chinensis</name>
    <name type="common">China rose</name>
    <dbReference type="NCBI Taxonomy" id="74649"/>
    <lineage>
        <taxon>Eukaryota</taxon>
        <taxon>Viridiplantae</taxon>
        <taxon>Streptophyta</taxon>
        <taxon>Embryophyta</taxon>
        <taxon>Tracheophyta</taxon>
        <taxon>Spermatophyta</taxon>
        <taxon>Magnoliopsida</taxon>
        <taxon>eudicotyledons</taxon>
        <taxon>Gunneridae</taxon>
        <taxon>Pentapetalae</taxon>
        <taxon>rosids</taxon>
        <taxon>fabids</taxon>
        <taxon>Rosales</taxon>
        <taxon>Rosaceae</taxon>
        <taxon>Rosoideae</taxon>
        <taxon>Rosoideae incertae sedis</taxon>
        <taxon>Rosa</taxon>
    </lineage>
</organism>
<dbReference type="InterPro" id="IPR040153">
    <property type="entry name" value="Rcf2"/>
</dbReference>